<feature type="compositionally biased region" description="Polar residues" evidence="2">
    <location>
        <begin position="335"/>
        <end position="349"/>
    </location>
</feature>
<accession>A0A3Q3MAS1</accession>
<feature type="region of interest" description="Disordered" evidence="2">
    <location>
        <begin position="610"/>
        <end position="630"/>
    </location>
</feature>
<dbReference type="OrthoDB" id="9944055at2759"/>
<feature type="compositionally biased region" description="Polar residues" evidence="2">
    <location>
        <begin position="190"/>
        <end position="214"/>
    </location>
</feature>
<dbReference type="InParanoid" id="A0A3Q3MAS1"/>
<dbReference type="STRING" id="205130.ENSMAMP00000022277"/>
<feature type="coiled-coil region" evidence="1">
    <location>
        <begin position="779"/>
        <end position="806"/>
    </location>
</feature>
<dbReference type="GO" id="GO:0006355">
    <property type="term" value="P:regulation of DNA-templated transcription"/>
    <property type="evidence" value="ECO:0007669"/>
    <property type="project" value="InterPro"/>
</dbReference>
<feature type="region of interest" description="Disordered" evidence="2">
    <location>
        <begin position="311"/>
        <end position="349"/>
    </location>
</feature>
<name>A0A3Q3MAS1_9TELE</name>
<reference evidence="3" key="2">
    <citation type="submission" date="2025-09" db="UniProtKB">
        <authorList>
            <consortium name="Ensembl"/>
        </authorList>
    </citation>
    <scope>IDENTIFICATION</scope>
</reference>
<dbReference type="PANTHER" id="PTHR16131">
    <property type="entry name" value="LIGAND-DEPENDENT NUCLEAR RECEPTOR-INTERACTING FACTOR 1"/>
    <property type="match status" value="1"/>
</dbReference>
<keyword evidence="1" id="KW-0175">Coiled coil</keyword>
<evidence type="ECO:0000256" key="2">
    <source>
        <dbReference type="SAM" id="MobiDB-lite"/>
    </source>
</evidence>
<evidence type="ECO:0000313" key="3">
    <source>
        <dbReference type="Ensembl" id="ENSMAMP00000022277.1"/>
    </source>
</evidence>
<dbReference type="FunCoup" id="A0A3Q3MAS1">
    <property type="interactions" value="233"/>
</dbReference>
<dbReference type="GO" id="GO:0042974">
    <property type="term" value="F:nuclear retinoic acid receptor binding"/>
    <property type="evidence" value="ECO:0007669"/>
    <property type="project" value="InterPro"/>
</dbReference>
<sequence length="808" mass="87140">MYSTRKDKDAVYGTPVFYQAMPAVAADGKNIMKLIPVQVVKKQVVQTPTSEPRTNPTPQKAATVNTASVPVQMVDRVDLNPFVSQQVSFVTRLLNQAGLQQKTVNLPPAENCGRSVKLSCQLPVIVKSPALPKGQYLQIPPDAQVRTVPGSELPASIKKHIFSSSATPSAGSSLPSVVYVSPITAVNQGVSSPGDSALSKTSRKSSCGPSSTGSKPHLKLVPKVSPRPNSPIKWVIEEDSSSAPELNPLHPPIAAQILRTVTERETAAKHSDLKKAGSQSSSGKSGQGQENALVMWNGKVFFVAGKSSPALKSRATSTSTTKSSEFNKTTKKSPVPSSHQPLQSVAPPTQQAVIIPDESNDVIDLCDDEESSQQAAPVTMSADPHLDEDNVIFVSYIPPKSKSESTNSEMQTTHGKETHQTKSMNGGTEVQSLGGDGQSKPSQSVLVSTGTNVKCGSTVTDKHNNEDSDMLSQQNMEADVETDPSTSSSSSGACSQEGDGNKMENLPNPAPCCTSSLAAEPCHLDDHLLRQTFGITADVKICLQRIIEAPDGSVSSEPPQTESMSSVEDQQEPLSSLKETELDLQEVYTSCKNQAIDSYSDLRNVRLNEQELSTDPATPNTEATPPKLKCSLEGTSCDDVTEPVIGYMEPIDEDFPSTDETNIYGSEDPETQPQAQTCVALNSKTRRIGRKRKRTMCPCCSPGDLDPAVKSSTRLEESEKWTWNLDQTSKKGTKALRKDGKTSGNISCLIARNRQKCKTYGVPHSLPRYCLSTVPEDSELKLNEQIKRLKDLLEEKEAALERMRNSMS</sequence>
<feature type="compositionally biased region" description="Polar residues" evidence="2">
    <location>
        <begin position="404"/>
        <end position="413"/>
    </location>
</feature>
<dbReference type="GeneTree" id="ENSGT00390000017353"/>
<feature type="compositionally biased region" description="Low complexity" evidence="2">
    <location>
        <begin position="312"/>
        <end position="327"/>
    </location>
</feature>
<proteinExistence type="predicted"/>
<feature type="compositionally biased region" description="Polar residues" evidence="2">
    <location>
        <begin position="610"/>
        <end position="623"/>
    </location>
</feature>
<feature type="compositionally biased region" description="Polar residues" evidence="2">
    <location>
        <begin position="553"/>
        <end position="574"/>
    </location>
</feature>
<feature type="compositionally biased region" description="Polar residues" evidence="2">
    <location>
        <begin position="421"/>
        <end position="431"/>
    </location>
</feature>
<reference evidence="3" key="1">
    <citation type="submission" date="2025-08" db="UniProtKB">
        <authorList>
            <consortium name="Ensembl"/>
        </authorList>
    </citation>
    <scope>IDENTIFICATION</scope>
</reference>
<protein>
    <submittedName>
        <fullName evidence="3">Ligand dependent nuclear receptor interacting factor 1</fullName>
    </submittedName>
</protein>
<evidence type="ECO:0000313" key="4">
    <source>
        <dbReference type="Proteomes" id="UP000261640"/>
    </source>
</evidence>
<dbReference type="AlphaFoldDB" id="A0A3Q3MAS1"/>
<evidence type="ECO:0000256" key="1">
    <source>
        <dbReference type="SAM" id="Coils"/>
    </source>
</evidence>
<feature type="region of interest" description="Disordered" evidence="2">
    <location>
        <begin position="263"/>
        <end position="288"/>
    </location>
</feature>
<feature type="compositionally biased region" description="Polar residues" evidence="2">
    <location>
        <begin position="439"/>
        <end position="459"/>
    </location>
</feature>
<dbReference type="RefSeq" id="XP_026187924.1">
    <property type="nucleotide sequence ID" value="XM_026332139.1"/>
</dbReference>
<dbReference type="InterPro" id="IPR026191">
    <property type="entry name" value="LRIF1"/>
</dbReference>
<dbReference type="Proteomes" id="UP000261640">
    <property type="component" value="Unplaced"/>
</dbReference>
<dbReference type="GeneID" id="113145419"/>
<dbReference type="CTD" id="55791"/>
<feature type="region of interest" description="Disordered" evidence="2">
    <location>
        <begin position="190"/>
        <end position="226"/>
    </location>
</feature>
<feature type="compositionally biased region" description="Low complexity" evidence="2">
    <location>
        <begin position="276"/>
        <end position="288"/>
    </location>
</feature>
<dbReference type="PANTHER" id="PTHR16131:SF2">
    <property type="entry name" value="LIGAND-DEPENDENT NUCLEAR RECEPTOR-INTERACTING FACTOR 1"/>
    <property type="match status" value="1"/>
</dbReference>
<organism evidence="3 4">
    <name type="scientific">Mastacembelus armatus</name>
    <name type="common">zig-zag eel</name>
    <dbReference type="NCBI Taxonomy" id="205130"/>
    <lineage>
        <taxon>Eukaryota</taxon>
        <taxon>Metazoa</taxon>
        <taxon>Chordata</taxon>
        <taxon>Craniata</taxon>
        <taxon>Vertebrata</taxon>
        <taxon>Euteleostomi</taxon>
        <taxon>Actinopterygii</taxon>
        <taxon>Neopterygii</taxon>
        <taxon>Teleostei</taxon>
        <taxon>Neoteleostei</taxon>
        <taxon>Acanthomorphata</taxon>
        <taxon>Anabantaria</taxon>
        <taxon>Synbranchiformes</taxon>
        <taxon>Mastacembelidae</taxon>
        <taxon>Mastacembelus</taxon>
    </lineage>
</organism>
<dbReference type="Ensembl" id="ENSMAMT00000022849.2">
    <property type="protein sequence ID" value="ENSMAMP00000022277.1"/>
    <property type="gene ID" value="ENSMAMG00000015003.2"/>
</dbReference>
<feature type="compositionally biased region" description="Basic and acidic residues" evidence="2">
    <location>
        <begin position="263"/>
        <end position="275"/>
    </location>
</feature>
<feature type="region of interest" description="Disordered" evidence="2">
    <location>
        <begin position="399"/>
        <end position="507"/>
    </location>
</feature>
<keyword evidence="4" id="KW-1185">Reference proteome</keyword>
<dbReference type="Pfam" id="PF15741">
    <property type="entry name" value="LRIF1"/>
    <property type="match status" value="1"/>
</dbReference>
<feature type="region of interest" description="Disordered" evidence="2">
    <location>
        <begin position="551"/>
        <end position="576"/>
    </location>
</feature>